<dbReference type="InterPro" id="IPR001841">
    <property type="entry name" value="Znf_RING"/>
</dbReference>
<evidence type="ECO:0000313" key="8">
    <source>
        <dbReference type="WBParaSite" id="nOo.2.0.1.t04467-RA"/>
    </source>
</evidence>
<evidence type="ECO:0000256" key="1">
    <source>
        <dbReference type="ARBA" id="ARBA00022723"/>
    </source>
</evidence>
<evidence type="ECO:0000313" key="6">
    <source>
        <dbReference type="EMBL" id="VDK73135.1"/>
    </source>
</evidence>
<gene>
    <name evidence="6" type="ORF">NOO_LOCUS4467</name>
</gene>
<dbReference type="SUPFAM" id="SSF57850">
    <property type="entry name" value="RING/U-box"/>
    <property type="match status" value="1"/>
</dbReference>
<sequence>MLASQLCNVDLQSLVPKCGGCSENFDTFLRVPYILSCCHTLCLTCLTEQSLRKKKRRCLICRAKYAKYTMNSALLTLIVQIQKIITCYQRSSAFCEECGKQTIIIDMRRCRTCENELQKMLEYSFQTYCICLQCCVEHHNGHILQGMLTAKCKSENDTIYKSLPLTMKYDHHKFKMKSVRSIQPSLNFTSETSDLTFFSSTPTQIICTGNDSYAEYVNISTNSDSDHRFLPENITTELYNAAIIKKKCETSKQTSKHAFMNEIIIHMIADDEI</sequence>
<dbReference type="WBParaSite" id="nOo.2.0.1.t04467-RA">
    <property type="protein sequence ID" value="nOo.2.0.1.t04467-RA"/>
    <property type="gene ID" value="nOo.2.0.1.g04467"/>
</dbReference>
<accession>A0A182E8W1</accession>
<feature type="domain" description="RING-type" evidence="5">
    <location>
        <begin position="18"/>
        <end position="62"/>
    </location>
</feature>
<name>A0A182E8W1_ONCOC</name>
<dbReference type="OrthoDB" id="252722at2759"/>
<dbReference type="Proteomes" id="UP000271087">
    <property type="component" value="Unassembled WGS sequence"/>
</dbReference>
<dbReference type="PROSITE" id="PS50089">
    <property type="entry name" value="ZF_RING_2"/>
    <property type="match status" value="1"/>
</dbReference>
<protein>
    <submittedName>
        <fullName evidence="8">RING-type domain-containing protein</fullName>
    </submittedName>
</protein>
<dbReference type="InterPro" id="IPR017907">
    <property type="entry name" value="Znf_RING_CS"/>
</dbReference>
<dbReference type="EMBL" id="UYRW01001012">
    <property type="protein sequence ID" value="VDK73135.1"/>
    <property type="molecule type" value="Genomic_DNA"/>
</dbReference>
<dbReference type="AlphaFoldDB" id="A0A182E8W1"/>
<evidence type="ECO:0000256" key="2">
    <source>
        <dbReference type="ARBA" id="ARBA00022771"/>
    </source>
</evidence>
<keyword evidence="7" id="KW-1185">Reference proteome</keyword>
<evidence type="ECO:0000313" key="7">
    <source>
        <dbReference type="Proteomes" id="UP000271087"/>
    </source>
</evidence>
<organism evidence="8">
    <name type="scientific">Onchocerca ochengi</name>
    <name type="common">Filarial nematode worm</name>
    <dbReference type="NCBI Taxonomy" id="42157"/>
    <lineage>
        <taxon>Eukaryota</taxon>
        <taxon>Metazoa</taxon>
        <taxon>Ecdysozoa</taxon>
        <taxon>Nematoda</taxon>
        <taxon>Chromadorea</taxon>
        <taxon>Rhabditida</taxon>
        <taxon>Spirurina</taxon>
        <taxon>Spiruromorpha</taxon>
        <taxon>Filarioidea</taxon>
        <taxon>Onchocercidae</taxon>
        <taxon>Onchocerca</taxon>
    </lineage>
</organism>
<dbReference type="InterPro" id="IPR013083">
    <property type="entry name" value="Znf_RING/FYVE/PHD"/>
</dbReference>
<keyword evidence="1" id="KW-0479">Metal-binding</keyword>
<dbReference type="STRING" id="42157.A0A182E8W1"/>
<reference evidence="6 7" key="2">
    <citation type="submission" date="2018-08" db="EMBL/GenBank/DDBJ databases">
        <authorList>
            <person name="Laetsch R D."/>
            <person name="Stevens L."/>
            <person name="Kumar S."/>
            <person name="Blaxter L. M."/>
        </authorList>
    </citation>
    <scope>NUCLEOTIDE SEQUENCE [LARGE SCALE GENOMIC DNA]</scope>
</reference>
<keyword evidence="2 4" id="KW-0863">Zinc-finger</keyword>
<evidence type="ECO:0000256" key="4">
    <source>
        <dbReference type="PROSITE-ProRule" id="PRU00175"/>
    </source>
</evidence>
<reference evidence="8" key="1">
    <citation type="submission" date="2016-06" db="UniProtKB">
        <authorList>
            <consortium name="WormBaseParasite"/>
        </authorList>
    </citation>
    <scope>IDENTIFICATION</scope>
</reference>
<dbReference type="Gene3D" id="3.30.40.10">
    <property type="entry name" value="Zinc/RING finger domain, C3HC4 (zinc finger)"/>
    <property type="match status" value="1"/>
</dbReference>
<keyword evidence="3" id="KW-0862">Zinc</keyword>
<proteinExistence type="predicted"/>
<evidence type="ECO:0000256" key="3">
    <source>
        <dbReference type="ARBA" id="ARBA00022833"/>
    </source>
</evidence>
<dbReference type="PROSITE" id="PS00518">
    <property type="entry name" value="ZF_RING_1"/>
    <property type="match status" value="1"/>
</dbReference>
<dbReference type="GO" id="GO:0008270">
    <property type="term" value="F:zinc ion binding"/>
    <property type="evidence" value="ECO:0007669"/>
    <property type="project" value="UniProtKB-KW"/>
</dbReference>
<evidence type="ECO:0000259" key="5">
    <source>
        <dbReference type="PROSITE" id="PS50089"/>
    </source>
</evidence>